<protein>
    <submittedName>
        <fullName evidence="1">Uncharacterized protein</fullName>
    </submittedName>
</protein>
<evidence type="ECO:0000313" key="1">
    <source>
        <dbReference type="EMBL" id="MPN04398.1"/>
    </source>
</evidence>
<proteinExistence type="predicted"/>
<name>A0A645EQU7_9ZZZZ</name>
<sequence length="45" mass="4877">MTDGSRMVFMTMRDDNASHFVASGGDIAHIGDDIVNSQHVAFGEH</sequence>
<accession>A0A645EQU7</accession>
<reference evidence="1" key="1">
    <citation type="submission" date="2019-08" db="EMBL/GenBank/DDBJ databases">
        <authorList>
            <person name="Kucharzyk K."/>
            <person name="Murdoch R.W."/>
            <person name="Higgins S."/>
            <person name="Loffler F."/>
        </authorList>
    </citation>
    <scope>NUCLEOTIDE SEQUENCE</scope>
</reference>
<comment type="caution">
    <text evidence="1">The sequence shown here is derived from an EMBL/GenBank/DDBJ whole genome shotgun (WGS) entry which is preliminary data.</text>
</comment>
<organism evidence="1">
    <name type="scientific">bioreactor metagenome</name>
    <dbReference type="NCBI Taxonomy" id="1076179"/>
    <lineage>
        <taxon>unclassified sequences</taxon>
        <taxon>metagenomes</taxon>
        <taxon>ecological metagenomes</taxon>
    </lineage>
</organism>
<gene>
    <name evidence="1" type="ORF">SDC9_151636</name>
</gene>
<dbReference type="EMBL" id="VSSQ01050312">
    <property type="protein sequence ID" value="MPN04398.1"/>
    <property type="molecule type" value="Genomic_DNA"/>
</dbReference>
<dbReference type="AlphaFoldDB" id="A0A645EQU7"/>